<proteinExistence type="predicted"/>
<dbReference type="InterPro" id="IPR045054">
    <property type="entry name" value="P4HA-like"/>
</dbReference>
<evidence type="ECO:0000256" key="5">
    <source>
        <dbReference type="ARBA" id="ARBA00023002"/>
    </source>
</evidence>
<accession>A0A7G1KFD0</accession>
<organism evidence="8 9">
    <name type="scientific">Nocardia wallacei</name>
    <dbReference type="NCBI Taxonomy" id="480035"/>
    <lineage>
        <taxon>Bacteria</taxon>
        <taxon>Bacillati</taxon>
        <taxon>Actinomycetota</taxon>
        <taxon>Actinomycetes</taxon>
        <taxon>Mycobacteriales</taxon>
        <taxon>Nocardiaceae</taxon>
        <taxon>Nocardia</taxon>
    </lineage>
</organism>
<dbReference type="Pfam" id="PF13640">
    <property type="entry name" value="2OG-FeII_Oxy_3"/>
    <property type="match status" value="1"/>
</dbReference>
<dbReference type="InterPro" id="IPR044862">
    <property type="entry name" value="Pro_4_hyd_alph_FE2OG_OXY"/>
</dbReference>
<evidence type="ECO:0000256" key="3">
    <source>
        <dbReference type="ARBA" id="ARBA00022896"/>
    </source>
</evidence>
<dbReference type="PROSITE" id="PS51471">
    <property type="entry name" value="FE2OG_OXY"/>
    <property type="match status" value="1"/>
</dbReference>
<evidence type="ECO:0000313" key="8">
    <source>
        <dbReference type="EMBL" id="BCK53808.1"/>
    </source>
</evidence>
<comment type="cofactor">
    <cofactor evidence="1">
        <name>L-ascorbate</name>
        <dbReference type="ChEBI" id="CHEBI:38290"/>
    </cofactor>
</comment>
<dbReference type="GO" id="GO:0005506">
    <property type="term" value="F:iron ion binding"/>
    <property type="evidence" value="ECO:0007669"/>
    <property type="project" value="InterPro"/>
</dbReference>
<evidence type="ECO:0000256" key="1">
    <source>
        <dbReference type="ARBA" id="ARBA00001961"/>
    </source>
</evidence>
<dbReference type="InterPro" id="IPR006620">
    <property type="entry name" value="Pro_4_hyd_alph"/>
</dbReference>
<dbReference type="EMBL" id="AP023396">
    <property type="protein sequence ID" value="BCK53808.1"/>
    <property type="molecule type" value="Genomic_DNA"/>
</dbReference>
<protein>
    <recommendedName>
        <fullName evidence="7">Fe2OG dioxygenase domain-containing protein</fullName>
    </recommendedName>
</protein>
<keyword evidence="9" id="KW-1185">Reference proteome</keyword>
<evidence type="ECO:0000259" key="7">
    <source>
        <dbReference type="PROSITE" id="PS51471"/>
    </source>
</evidence>
<keyword evidence="5" id="KW-0560">Oxidoreductase</keyword>
<evidence type="ECO:0000256" key="4">
    <source>
        <dbReference type="ARBA" id="ARBA00022964"/>
    </source>
</evidence>
<dbReference type="GO" id="GO:0004656">
    <property type="term" value="F:procollagen-proline 4-dioxygenase activity"/>
    <property type="evidence" value="ECO:0007669"/>
    <property type="project" value="TreeGrafter"/>
</dbReference>
<keyword evidence="3" id="KW-0847">Vitamin C</keyword>
<dbReference type="PANTHER" id="PTHR10869">
    <property type="entry name" value="PROLYL 4-HYDROXYLASE ALPHA SUBUNIT"/>
    <property type="match status" value="1"/>
</dbReference>
<dbReference type="Proteomes" id="UP000516173">
    <property type="component" value="Chromosome"/>
</dbReference>
<feature type="domain" description="Fe2OG dioxygenase" evidence="7">
    <location>
        <begin position="163"/>
        <end position="272"/>
    </location>
</feature>
<keyword evidence="6" id="KW-0408">Iron</keyword>
<dbReference type="GO" id="GO:0031418">
    <property type="term" value="F:L-ascorbic acid binding"/>
    <property type="evidence" value="ECO:0007669"/>
    <property type="project" value="UniProtKB-KW"/>
</dbReference>
<evidence type="ECO:0000313" key="9">
    <source>
        <dbReference type="Proteomes" id="UP000516173"/>
    </source>
</evidence>
<dbReference type="KEGG" id="nwl:NWFMUON74_15800"/>
<name>A0A7G1KFD0_9NOCA</name>
<evidence type="ECO:0000256" key="2">
    <source>
        <dbReference type="ARBA" id="ARBA00022723"/>
    </source>
</evidence>
<dbReference type="AlphaFoldDB" id="A0A7G1KFD0"/>
<reference evidence="8 9" key="1">
    <citation type="submission" date="2020-08" db="EMBL/GenBank/DDBJ databases">
        <title>Genome Sequencing of Nocardia wallacei strain FMUON74 and assembly.</title>
        <authorList>
            <person name="Toyokawa M."/>
            <person name="Uesaka K."/>
        </authorList>
    </citation>
    <scope>NUCLEOTIDE SEQUENCE [LARGE SCALE GENOMIC DNA]</scope>
    <source>
        <strain evidence="8 9">FMUON74</strain>
    </source>
</reference>
<dbReference type="InterPro" id="IPR005123">
    <property type="entry name" value="Oxoglu/Fe-dep_dioxygenase_dom"/>
</dbReference>
<dbReference type="PANTHER" id="PTHR10869:SF246">
    <property type="entry name" value="TRANSMEMBRANE PROLYL 4-HYDROXYLASE"/>
    <property type="match status" value="1"/>
</dbReference>
<gene>
    <name evidence="8" type="ORF">NWFMUON74_15800</name>
</gene>
<sequence length="279" mass="31225">MTVSMDASWRSWLQENLARGCSIESLIESMVGGGFDKDAAAAAVRACLAGEIPDSFGYRYDTCPVSTERVVHAHDREIRSVLRLQRPQLILFDDVLSAEECDEVMELSKDRLRRSTIVDSKTGRVGVINNRTSEGTYFRLCENPLIERLDRRISALMNSPLENGEDLQVLRYGVGGEYQAHFDYFPPDQPGHVAHIARGGQRTATLIVYLNDVEDGGETVFADAGISVAPRKGRAVYFRYFNDRGQLDPATKHAGAPVRAGEKWIMTKWMRRFSYSASP</sequence>
<dbReference type="SMART" id="SM00702">
    <property type="entry name" value="P4Hc"/>
    <property type="match status" value="1"/>
</dbReference>
<dbReference type="Gene3D" id="2.60.120.620">
    <property type="entry name" value="q2cbj1_9rhob like domain"/>
    <property type="match status" value="1"/>
</dbReference>
<keyword evidence="2" id="KW-0479">Metal-binding</keyword>
<keyword evidence="4" id="KW-0223">Dioxygenase</keyword>
<evidence type="ECO:0000256" key="6">
    <source>
        <dbReference type="ARBA" id="ARBA00023004"/>
    </source>
</evidence>